<feature type="domain" description="Solute-binding protein family 3/N-terminal" evidence="3">
    <location>
        <begin position="25"/>
        <end position="247"/>
    </location>
</feature>
<evidence type="ECO:0000256" key="1">
    <source>
        <dbReference type="ARBA" id="ARBA00022729"/>
    </source>
</evidence>
<reference evidence="4" key="1">
    <citation type="submission" date="2021-01" db="EMBL/GenBank/DDBJ databases">
        <title>Genomic Encyclopedia of Type Strains, Phase IV (KMG-IV): sequencing the most valuable type-strain genomes for metagenomic binning, comparative biology and taxonomic classification.</title>
        <authorList>
            <person name="Goeker M."/>
        </authorList>
    </citation>
    <scope>NUCLEOTIDE SEQUENCE</scope>
    <source>
        <strain evidence="4">DSM 23230</strain>
    </source>
</reference>
<feature type="chain" id="PRO_5037073805" evidence="2">
    <location>
        <begin position="22"/>
        <end position="248"/>
    </location>
</feature>
<dbReference type="RefSeq" id="WP_204702905.1">
    <property type="nucleotide sequence ID" value="NZ_JAFBDQ010000021.1"/>
</dbReference>
<organism evidence="4 5">
    <name type="scientific">Halanaerobacter jeridensis</name>
    <dbReference type="NCBI Taxonomy" id="706427"/>
    <lineage>
        <taxon>Bacteria</taxon>
        <taxon>Bacillati</taxon>
        <taxon>Bacillota</taxon>
        <taxon>Clostridia</taxon>
        <taxon>Halanaerobiales</taxon>
        <taxon>Halobacteroidaceae</taxon>
        <taxon>Halanaerobacter</taxon>
    </lineage>
</organism>
<dbReference type="PANTHER" id="PTHR35936:SF35">
    <property type="entry name" value="L-CYSTINE-BINDING PROTEIN TCYJ"/>
    <property type="match status" value="1"/>
</dbReference>
<evidence type="ECO:0000313" key="4">
    <source>
        <dbReference type="EMBL" id="MBM7557968.1"/>
    </source>
</evidence>
<comment type="caution">
    <text evidence="4">The sequence shown here is derived from an EMBL/GenBank/DDBJ whole genome shotgun (WGS) entry which is preliminary data.</text>
</comment>
<dbReference type="SMART" id="SM00062">
    <property type="entry name" value="PBPb"/>
    <property type="match status" value="1"/>
</dbReference>
<proteinExistence type="predicted"/>
<dbReference type="InterPro" id="IPR001638">
    <property type="entry name" value="Solute-binding_3/MltF_N"/>
</dbReference>
<protein>
    <submittedName>
        <fullName evidence="4">ABC-type amino acid transport substrate-binding protein</fullName>
    </submittedName>
</protein>
<dbReference type="Gene3D" id="3.40.190.10">
    <property type="entry name" value="Periplasmic binding protein-like II"/>
    <property type="match status" value="2"/>
</dbReference>
<dbReference type="Pfam" id="PF00497">
    <property type="entry name" value="SBP_bac_3"/>
    <property type="match status" value="1"/>
</dbReference>
<evidence type="ECO:0000256" key="2">
    <source>
        <dbReference type="SAM" id="SignalP"/>
    </source>
</evidence>
<dbReference type="AlphaFoldDB" id="A0A938XQG0"/>
<keyword evidence="1 2" id="KW-0732">Signal</keyword>
<dbReference type="PANTHER" id="PTHR35936">
    <property type="entry name" value="MEMBRANE-BOUND LYTIC MUREIN TRANSGLYCOSYLASE F"/>
    <property type="match status" value="1"/>
</dbReference>
<gene>
    <name evidence="4" type="ORF">JOC47_002837</name>
</gene>
<accession>A0A938XQG0</accession>
<dbReference type="SUPFAM" id="SSF53850">
    <property type="entry name" value="Periplasmic binding protein-like II"/>
    <property type="match status" value="1"/>
</dbReference>
<dbReference type="Proteomes" id="UP000774000">
    <property type="component" value="Unassembled WGS sequence"/>
</dbReference>
<evidence type="ECO:0000313" key="5">
    <source>
        <dbReference type="Proteomes" id="UP000774000"/>
    </source>
</evidence>
<name>A0A938XQG0_9FIRM</name>
<keyword evidence="5" id="KW-1185">Reference proteome</keyword>
<evidence type="ECO:0000259" key="3">
    <source>
        <dbReference type="SMART" id="SM00062"/>
    </source>
</evidence>
<sequence>MKKIILLLVVALVLSSVFVVAAEETYVVGVENINYYPYSTVKDGEYQGFAREVLDLFAEKSGYKFIYKPLPVKRLFMGLVNKKIDFKYPDNPYWGQDMKQGTEIQYSEEVVKYIDGVLVKPKNKGKKVEQIRSLGIVRGFTPYDYLDRIKSGKIRLIKAASFASSLKLGINNRVDGVYSNIAVARYFLKEEVNQPNALVYDPSLPHSKSAYHLSTAQHTQVINEFNKFLKDNKEEIKKLKEKYKVIVD</sequence>
<feature type="signal peptide" evidence="2">
    <location>
        <begin position="1"/>
        <end position="21"/>
    </location>
</feature>
<dbReference type="EMBL" id="JAFBDQ010000021">
    <property type="protein sequence ID" value="MBM7557968.1"/>
    <property type="molecule type" value="Genomic_DNA"/>
</dbReference>